<protein>
    <recommendedName>
        <fullName evidence="2 7">DNA repair protein RecO</fullName>
    </recommendedName>
    <alternativeName>
        <fullName evidence="6 7">Recombination protein O</fullName>
    </alternativeName>
</protein>
<dbReference type="Pfam" id="PF02565">
    <property type="entry name" value="RecO_C"/>
    <property type="match status" value="1"/>
</dbReference>
<evidence type="ECO:0000256" key="5">
    <source>
        <dbReference type="ARBA" id="ARBA00023204"/>
    </source>
</evidence>
<evidence type="ECO:0000256" key="2">
    <source>
        <dbReference type="ARBA" id="ARBA00021310"/>
    </source>
</evidence>
<dbReference type="InterPro" id="IPR012340">
    <property type="entry name" value="NA-bd_OB-fold"/>
</dbReference>
<keyword evidence="4 7" id="KW-0233">DNA recombination</keyword>
<reference evidence="9 10" key="1">
    <citation type="journal article" date="2016" name="Nat. Commun.">
        <title>Thousands of microbial genomes shed light on interconnected biogeochemical processes in an aquifer system.</title>
        <authorList>
            <person name="Anantharaman K."/>
            <person name="Brown C.T."/>
            <person name="Hug L.A."/>
            <person name="Sharon I."/>
            <person name="Castelle C.J."/>
            <person name="Probst A.J."/>
            <person name="Thomas B.C."/>
            <person name="Singh A."/>
            <person name="Wilkins M.J."/>
            <person name="Karaoz U."/>
            <person name="Brodie E.L."/>
            <person name="Williams K.H."/>
            <person name="Hubbard S.S."/>
            <person name="Banfield J.F."/>
        </authorList>
    </citation>
    <scope>NUCLEOTIDE SEQUENCE [LARGE SCALE GENOMIC DNA]</scope>
</reference>
<evidence type="ECO:0000313" key="10">
    <source>
        <dbReference type="Proteomes" id="UP000177594"/>
    </source>
</evidence>
<feature type="domain" description="DNA replication/recombination mediator RecO N-terminal" evidence="8">
    <location>
        <begin position="1"/>
        <end position="77"/>
    </location>
</feature>
<dbReference type="Pfam" id="PF11967">
    <property type="entry name" value="RecO_N"/>
    <property type="match status" value="1"/>
</dbReference>
<dbReference type="SUPFAM" id="SSF50249">
    <property type="entry name" value="Nucleic acid-binding proteins"/>
    <property type="match status" value="1"/>
</dbReference>
<evidence type="ECO:0000256" key="7">
    <source>
        <dbReference type="HAMAP-Rule" id="MF_00201"/>
    </source>
</evidence>
<comment type="caution">
    <text evidence="9">The sequence shown here is derived from an EMBL/GenBank/DDBJ whole genome shotgun (WGS) entry which is preliminary data.</text>
</comment>
<dbReference type="Proteomes" id="UP000177594">
    <property type="component" value="Unassembled WGS sequence"/>
</dbReference>
<dbReference type="PANTHER" id="PTHR33991">
    <property type="entry name" value="DNA REPAIR PROTEIN RECO"/>
    <property type="match status" value="1"/>
</dbReference>
<dbReference type="HAMAP" id="MF_00201">
    <property type="entry name" value="RecO"/>
    <property type="match status" value="1"/>
</dbReference>
<dbReference type="GO" id="GO:0043590">
    <property type="term" value="C:bacterial nucleoid"/>
    <property type="evidence" value="ECO:0007669"/>
    <property type="project" value="TreeGrafter"/>
</dbReference>
<dbReference type="GO" id="GO:0006302">
    <property type="term" value="P:double-strand break repair"/>
    <property type="evidence" value="ECO:0007669"/>
    <property type="project" value="TreeGrafter"/>
</dbReference>
<gene>
    <name evidence="7" type="primary">recO</name>
    <name evidence="9" type="ORF">A2817_01365</name>
</gene>
<proteinExistence type="inferred from homology"/>
<evidence type="ECO:0000256" key="6">
    <source>
        <dbReference type="ARBA" id="ARBA00033409"/>
    </source>
</evidence>
<dbReference type="Gene3D" id="1.20.1440.120">
    <property type="entry name" value="Recombination protein O, C-terminal domain"/>
    <property type="match status" value="1"/>
</dbReference>
<keyword evidence="5 7" id="KW-0234">DNA repair</keyword>
<evidence type="ECO:0000259" key="8">
    <source>
        <dbReference type="Pfam" id="PF11967"/>
    </source>
</evidence>
<comment type="similarity">
    <text evidence="1 7">Belongs to the RecO family.</text>
</comment>
<dbReference type="NCBIfam" id="TIGR00613">
    <property type="entry name" value="reco"/>
    <property type="match status" value="1"/>
</dbReference>
<organism evidence="9 10">
    <name type="scientific">Candidatus Yanofskybacteria bacterium RIFCSPHIGHO2_01_FULL_39_8b</name>
    <dbReference type="NCBI Taxonomy" id="1802659"/>
    <lineage>
        <taxon>Bacteria</taxon>
        <taxon>Candidatus Yanofskyibacteriota</taxon>
    </lineage>
</organism>
<name>A0A1F8EB35_9BACT</name>
<evidence type="ECO:0000313" key="9">
    <source>
        <dbReference type="EMBL" id="OGM97205.1"/>
    </source>
</evidence>
<evidence type="ECO:0000256" key="4">
    <source>
        <dbReference type="ARBA" id="ARBA00023172"/>
    </source>
</evidence>
<dbReference type="GO" id="GO:0006310">
    <property type="term" value="P:DNA recombination"/>
    <property type="evidence" value="ECO:0007669"/>
    <property type="project" value="UniProtKB-UniRule"/>
</dbReference>
<evidence type="ECO:0000256" key="3">
    <source>
        <dbReference type="ARBA" id="ARBA00022763"/>
    </source>
</evidence>
<dbReference type="AlphaFoldDB" id="A0A1F8EB35"/>
<dbReference type="Gene3D" id="2.40.50.140">
    <property type="entry name" value="Nucleic acid-binding proteins"/>
    <property type="match status" value="1"/>
</dbReference>
<dbReference type="EMBL" id="MGIZ01000057">
    <property type="protein sequence ID" value="OGM97205.1"/>
    <property type="molecule type" value="Genomic_DNA"/>
</dbReference>
<sequence length="240" mass="27533">MSHYYQTHAITLHRRDIRENDRLLSFYTQDHGKIQAMVSGAKKIKSRLSGHLEPFAVVELGVVRGAKINKVTSAQCIFRYSRLMENIDKMMCAGFCLRFLNKMVHVGVPDKKIFTLLVSALEAINTEEPEYDVKIFNAVFTLKAMSLLGYAPELARCVVCKSEDMNEPIIFSFNKGGIVCARCRKGVEGENISEKERLFLQKSLQINFYEAMHPNEDEALYKKYNTLVSRFFMYHLPVSV</sequence>
<keyword evidence="3 7" id="KW-0227">DNA damage</keyword>
<dbReference type="InterPro" id="IPR022572">
    <property type="entry name" value="DNA_rep/recomb_RecO_N"/>
</dbReference>
<accession>A0A1F8EB35</accession>
<dbReference type="InterPro" id="IPR037278">
    <property type="entry name" value="ARFGAP/RecO"/>
</dbReference>
<dbReference type="SUPFAM" id="SSF57863">
    <property type="entry name" value="ArfGap/RecO-like zinc finger"/>
    <property type="match status" value="1"/>
</dbReference>
<dbReference type="InterPro" id="IPR042242">
    <property type="entry name" value="RecO_C"/>
</dbReference>
<dbReference type="InterPro" id="IPR003717">
    <property type="entry name" value="RecO"/>
</dbReference>
<dbReference type="PANTHER" id="PTHR33991:SF1">
    <property type="entry name" value="DNA REPAIR PROTEIN RECO"/>
    <property type="match status" value="1"/>
</dbReference>
<evidence type="ECO:0000256" key="1">
    <source>
        <dbReference type="ARBA" id="ARBA00007452"/>
    </source>
</evidence>
<comment type="function">
    <text evidence="7">Involved in DNA repair and RecF pathway recombination.</text>
</comment>